<feature type="transmembrane region" description="Helical" evidence="2">
    <location>
        <begin position="108"/>
        <end position="128"/>
    </location>
</feature>
<feature type="transmembrane region" description="Helical" evidence="2">
    <location>
        <begin position="245"/>
        <end position="266"/>
    </location>
</feature>
<dbReference type="Proteomes" id="UP000002484">
    <property type="component" value="Chromosome"/>
</dbReference>
<sequence>MTFVEVEIHSESPGSPEDGRLPGDSPSPAATADGAASGGSVAVKARILAFSLVDIVVDLLLPTVVYAALAPTGRSAAVRLTVGGFAVAAKSVTGEVRDAEGAGRRSRVLAGVAVAALAGAVTLVAAYAGASDTWAIVAGTVALGLGAVPLLSRRRRIDGFALLVLVEVAMSVALVTVSTDPRFILVRPAFYTAVAGVYAIITCWTARPLMMEVSRPMAAGGDPVRAAAFDRAWTTSGVFRRVEQAMTFGLGIVLLLEALLRVALVYSHSRSDLFHASVASQLPGLVLFVGYLVAIRLFAVPIASREVDAEVAHASAESLSSVSEEA</sequence>
<feature type="compositionally biased region" description="Low complexity" evidence="1">
    <location>
        <begin position="24"/>
        <end position="33"/>
    </location>
</feature>
<dbReference type="eggNOG" id="ENOG5032U91">
    <property type="taxonomic scope" value="Bacteria"/>
</dbReference>
<feature type="transmembrane region" description="Helical" evidence="2">
    <location>
        <begin position="159"/>
        <end position="177"/>
    </location>
</feature>
<keyword evidence="4" id="KW-1185">Reference proteome</keyword>
<feature type="transmembrane region" description="Helical" evidence="2">
    <location>
        <begin position="278"/>
        <end position="299"/>
    </location>
</feature>
<name>E3JD52_PSEI1</name>
<dbReference type="EMBL" id="CP002299">
    <property type="protein sequence ID" value="ADP82336.1"/>
    <property type="molecule type" value="Genomic_DNA"/>
</dbReference>
<keyword evidence="2" id="KW-0472">Membrane</keyword>
<evidence type="ECO:0000256" key="2">
    <source>
        <dbReference type="SAM" id="Phobius"/>
    </source>
</evidence>
<evidence type="ECO:0000313" key="3">
    <source>
        <dbReference type="EMBL" id="ADP82336.1"/>
    </source>
</evidence>
<organism evidence="3 4">
    <name type="scientific">Pseudofrankia inefficax (strain DSM 45817 / CECT 9037 / DDB 130130 / EuI1c)</name>
    <name type="common">Frankia inefficax</name>
    <dbReference type="NCBI Taxonomy" id="298654"/>
    <lineage>
        <taxon>Bacteria</taxon>
        <taxon>Bacillati</taxon>
        <taxon>Actinomycetota</taxon>
        <taxon>Actinomycetes</taxon>
        <taxon>Frankiales</taxon>
        <taxon>Frankiaceae</taxon>
        <taxon>Pseudofrankia</taxon>
    </lineage>
</organism>
<reference evidence="3 4" key="1">
    <citation type="submission" date="2010-10" db="EMBL/GenBank/DDBJ databases">
        <title>Complete sequence of Frankia sp. EuI1c.</title>
        <authorList>
            <consortium name="US DOE Joint Genome Institute"/>
            <person name="Lucas S."/>
            <person name="Copeland A."/>
            <person name="Lapidus A."/>
            <person name="Cheng J.-F."/>
            <person name="Bruce D."/>
            <person name="Goodwin L."/>
            <person name="Pitluck S."/>
            <person name="Chertkov O."/>
            <person name="Detter J.C."/>
            <person name="Han C."/>
            <person name="Tapia R."/>
            <person name="Land M."/>
            <person name="Hauser L."/>
            <person name="Jeffries C."/>
            <person name="Kyrpides N."/>
            <person name="Ivanova N."/>
            <person name="Mikhailova N."/>
            <person name="Beauchemin N."/>
            <person name="Sen A."/>
            <person name="Sur S.A."/>
            <person name="Gtari M."/>
            <person name="Wall L."/>
            <person name="Tisa L."/>
            <person name="Woyke T."/>
        </authorList>
    </citation>
    <scope>NUCLEOTIDE SEQUENCE [LARGE SCALE GENOMIC DNA]</scope>
    <source>
        <strain evidence="4">DSM 45817 / CECT 9037 / EuI1c</strain>
    </source>
</reference>
<keyword evidence="2" id="KW-0812">Transmembrane</keyword>
<dbReference type="KEGG" id="fri:FraEuI1c_4337"/>
<dbReference type="STRING" id="298654.FraEuI1c_4337"/>
<proteinExistence type="predicted"/>
<dbReference type="HOGENOM" id="CLU_946055_0_0_11"/>
<accession>E3JD52</accession>
<feature type="transmembrane region" description="Helical" evidence="2">
    <location>
        <begin position="47"/>
        <end position="69"/>
    </location>
</feature>
<dbReference type="AlphaFoldDB" id="E3JD52"/>
<gene>
    <name evidence="3" type="ordered locus">FraEuI1c_4337</name>
</gene>
<protein>
    <submittedName>
        <fullName evidence="3">Uncharacterized protein</fullName>
    </submittedName>
</protein>
<evidence type="ECO:0000256" key="1">
    <source>
        <dbReference type="SAM" id="MobiDB-lite"/>
    </source>
</evidence>
<feature type="transmembrane region" description="Helical" evidence="2">
    <location>
        <begin position="189"/>
        <end position="207"/>
    </location>
</feature>
<feature type="transmembrane region" description="Helical" evidence="2">
    <location>
        <begin position="134"/>
        <end position="152"/>
    </location>
</feature>
<dbReference type="OrthoDB" id="4544430at2"/>
<keyword evidence="2" id="KW-1133">Transmembrane helix</keyword>
<dbReference type="InParanoid" id="E3JD52"/>
<feature type="region of interest" description="Disordered" evidence="1">
    <location>
        <begin position="1"/>
        <end position="33"/>
    </location>
</feature>
<feature type="compositionally biased region" description="Basic and acidic residues" evidence="1">
    <location>
        <begin position="1"/>
        <end position="10"/>
    </location>
</feature>
<dbReference type="RefSeq" id="WP_013425454.1">
    <property type="nucleotide sequence ID" value="NC_014666.1"/>
</dbReference>
<evidence type="ECO:0000313" key="4">
    <source>
        <dbReference type="Proteomes" id="UP000002484"/>
    </source>
</evidence>
<dbReference type="NCBIfam" id="NF041646">
    <property type="entry name" value="VC0807_fam"/>
    <property type="match status" value="1"/>
</dbReference>